<accession>A0ABW1AA49</accession>
<gene>
    <name evidence="4" type="ORF">ACFPZN_31065</name>
</gene>
<keyword evidence="2" id="KW-0732">Signal</keyword>
<keyword evidence="5" id="KW-1185">Reference proteome</keyword>
<dbReference type="InterPro" id="IPR005183">
    <property type="entry name" value="DUF305_CopM-like"/>
</dbReference>
<evidence type="ECO:0000256" key="1">
    <source>
        <dbReference type="SAM" id="MobiDB-lite"/>
    </source>
</evidence>
<feature type="signal peptide" evidence="2">
    <location>
        <begin position="1"/>
        <end position="16"/>
    </location>
</feature>
<reference evidence="5" key="1">
    <citation type="journal article" date="2019" name="Int. J. Syst. Evol. Microbiol.">
        <title>The Global Catalogue of Microorganisms (GCM) 10K type strain sequencing project: providing services to taxonomists for standard genome sequencing and annotation.</title>
        <authorList>
            <consortium name="The Broad Institute Genomics Platform"/>
            <consortium name="The Broad Institute Genome Sequencing Center for Infectious Disease"/>
            <person name="Wu L."/>
            <person name="Ma J."/>
        </authorList>
    </citation>
    <scope>NUCLEOTIDE SEQUENCE [LARGE SCALE GENOMIC DNA]</scope>
    <source>
        <strain evidence="5">KCTC 42087</strain>
    </source>
</reference>
<feature type="region of interest" description="Disordered" evidence="1">
    <location>
        <begin position="116"/>
        <end position="151"/>
    </location>
</feature>
<dbReference type="PANTHER" id="PTHR36933">
    <property type="entry name" value="SLL0788 PROTEIN"/>
    <property type="match status" value="1"/>
</dbReference>
<evidence type="ECO:0000256" key="2">
    <source>
        <dbReference type="SAM" id="SignalP"/>
    </source>
</evidence>
<evidence type="ECO:0000313" key="4">
    <source>
        <dbReference type="EMBL" id="MFC5750090.1"/>
    </source>
</evidence>
<feature type="compositionally biased region" description="Gly residues" evidence="1">
    <location>
        <begin position="125"/>
        <end position="135"/>
    </location>
</feature>
<comment type="caution">
    <text evidence="4">The sequence shown here is derived from an EMBL/GenBank/DDBJ whole genome shotgun (WGS) entry which is preliminary data.</text>
</comment>
<evidence type="ECO:0000259" key="3">
    <source>
        <dbReference type="Pfam" id="PF03713"/>
    </source>
</evidence>
<feature type="chain" id="PRO_5046989875" evidence="2">
    <location>
        <begin position="17"/>
        <end position="222"/>
    </location>
</feature>
<sequence>MSVRAVLAAGAAAVLAAGLLGGCSGGDESEAAPKSTVLVPGRPGEPNKTAVRGPATPAPPTAAEIRFVEMMIPHHRQAVEMAGLAPGQAAAAQIKSLAERIGGGQRAEMAAMQSWLGKNGRPTGSPGGGHGGHGGPSAQATAHTGMPGMATPEQMGRLRAARGAEFDRLFLTLMITHHQGALTMTKDVIDKGTDVTVQELARDVEAGQQAEINRMRAIMPKD</sequence>
<feature type="domain" description="DUF305" evidence="3">
    <location>
        <begin position="64"/>
        <end position="218"/>
    </location>
</feature>
<feature type="region of interest" description="Disordered" evidence="1">
    <location>
        <begin position="26"/>
        <end position="59"/>
    </location>
</feature>
<dbReference type="Gene3D" id="1.20.1260.10">
    <property type="match status" value="1"/>
</dbReference>
<dbReference type="PANTHER" id="PTHR36933:SF1">
    <property type="entry name" value="SLL0788 PROTEIN"/>
    <property type="match status" value="1"/>
</dbReference>
<dbReference type="Pfam" id="PF03713">
    <property type="entry name" value="DUF305"/>
    <property type="match status" value="1"/>
</dbReference>
<organism evidence="4 5">
    <name type="scientific">Actinomadura rugatobispora</name>
    <dbReference type="NCBI Taxonomy" id="1994"/>
    <lineage>
        <taxon>Bacteria</taxon>
        <taxon>Bacillati</taxon>
        <taxon>Actinomycetota</taxon>
        <taxon>Actinomycetes</taxon>
        <taxon>Streptosporangiales</taxon>
        <taxon>Thermomonosporaceae</taxon>
        <taxon>Actinomadura</taxon>
    </lineage>
</organism>
<dbReference type="Proteomes" id="UP001596074">
    <property type="component" value="Unassembled WGS sequence"/>
</dbReference>
<protein>
    <submittedName>
        <fullName evidence="4">DUF305 domain-containing protein</fullName>
    </submittedName>
</protein>
<dbReference type="EMBL" id="JBHSON010000049">
    <property type="protein sequence ID" value="MFC5750090.1"/>
    <property type="molecule type" value="Genomic_DNA"/>
</dbReference>
<dbReference type="PROSITE" id="PS51257">
    <property type="entry name" value="PROKAR_LIPOPROTEIN"/>
    <property type="match status" value="1"/>
</dbReference>
<dbReference type="InterPro" id="IPR012347">
    <property type="entry name" value="Ferritin-like"/>
</dbReference>
<name>A0ABW1AA49_9ACTN</name>
<proteinExistence type="predicted"/>
<evidence type="ECO:0000313" key="5">
    <source>
        <dbReference type="Proteomes" id="UP001596074"/>
    </source>
</evidence>
<dbReference type="RefSeq" id="WP_378285815.1">
    <property type="nucleotide sequence ID" value="NZ_JBHSON010000049.1"/>
</dbReference>